<dbReference type="PANTHER" id="PTHR43537:SF5">
    <property type="entry name" value="UXU OPERON TRANSCRIPTIONAL REGULATOR"/>
    <property type="match status" value="1"/>
</dbReference>
<dbReference type="InterPro" id="IPR011711">
    <property type="entry name" value="GntR_C"/>
</dbReference>
<name>A0A222E2M2_9RHOB</name>
<evidence type="ECO:0000256" key="3">
    <source>
        <dbReference type="ARBA" id="ARBA00023163"/>
    </source>
</evidence>
<keyword evidence="3" id="KW-0804">Transcription</keyword>
<dbReference type="InterPro" id="IPR036390">
    <property type="entry name" value="WH_DNA-bd_sf"/>
</dbReference>
<evidence type="ECO:0000256" key="1">
    <source>
        <dbReference type="ARBA" id="ARBA00023015"/>
    </source>
</evidence>
<evidence type="ECO:0000259" key="4">
    <source>
        <dbReference type="PROSITE" id="PS50949"/>
    </source>
</evidence>
<keyword evidence="1" id="KW-0805">Transcription regulation</keyword>
<evidence type="ECO:0000313" key="5">
    <source>
        <dbReference type="EMBL" id="ASP20420.1"/>
    </source>
</evidence>
<dbReference type="KEGG" id="aht:ANTHELSMS3_01731"/>
<feature type="domain" description="HTH gntR-type" evidence="4">
    <location>
        <begin position="14"/>
        <end position="82"/>
    </location>
</feature>
<keyword evidence="6" id="KW-1185">Reference proteome</keyword>
<dbReference type="Pfam" id="PF00392">
    <property type="entry name" value="GntR"/>
    <property type="match status" value="1"/>
</dbReference>
<keyword evidence="2" id="KW-0238">DNA-binding</keyword>
<dbReference type="PANTHER" id="PTHR43537">
    <property type="entry name" value="TRANSCRIPTIONAL REGULATOR, GNTR FAMILY"/>
    <property type="match status" value="1"/>
</dbReference>
<dbReference type="SUPFAM" id="SSF48008">
    <property type="entry name" value="GntR ligand-binding domain-like"/>
    <property type="match status" value="1"/>
</dbReference>
<dbReference type="Proteomes" id="UP000203589">
    <property type="component" value="Chromosome"/>
</dbReference>
<dbReference type="SMART" id="SM00345">
    <property type="entry name" value="HTH_GNTR"/>
    <property type="match status" value="1"/>
</dbReference>
<dbReference type="EMBL" id="CP022540">
    <property type="protein sequence ID" value="ASP20420.1"/>
    <property type="molecule type" value="Genomic_DNA"/>
</dbReference>
<dbReference type="InterPro" id="IPR036388">
    <property type="entry name" value="WH-like_DNA-bd_sf"/>
</dbReference>
<protein>
    <submittedName>
        <fullName evidence="5">Pyruvate dehydrogenase complex repressor</fullName>
    </submittedName>
</protein>
<proteinExistence type="predicted"/>
<keyword evidence="5" id="KW-0670">Pyruvate</keyword>
<reference evidence="5 6" key="1">
    <citation type="submission" date="2017-07" db="EMBL/GenBank/DDBJ databases">
        <title>Genome Sequence of Antarctobacter heliothermus Strain SMS3 Isolated from a culture of the Diatom Skeletonema marinoi.</title>
        <authorList>
            <person name="Topel M."/>
            <person name="Pinder M.I.M."/>
            <person name="Johansson O.N."/>
            <person name="Kourtchenko O."/>
            <person name="Godhe A."/>
            <person name="Clarke A.K."/>
        </authorList>
    </citation>
    <scope>NUCLEOTIDE SEQUENCE [LARGE SCALE GENOMIC DNA]</scope>
    <source>
        <strain evidence="5 6">SMS3</strain>
    </source>
</reference>
<evidence type="ECO:0000256" key="2">
    <source>
        <dbReference type="ARBA" id="ARBA00023125"/>
    </source>
</evidence>
<dbReference type="Gene3D" id="1.10.10.10">
    <property type="entry name" value="Winged helix-like DNA-binding domain superfamily/Winged helix DNA-binding domain"/>
    <property type="match status" value="1"/>
</dbReference>
<dbReference type="GO" id="GO:0003677">
    <property type="term" value="F:DNA binding"/>
    <property type="evidence" value="ECO:0007669"/>
    <property type="project" value="UniProtKB-KW"/>
</dbReference>
<dbReference type="GO" id="GO:0003700">
    <property type="term" value="F:DNA-binding transcription factor activity"/>
    <property type="evidence" value="ECO:0007669"/>
    <property type="project" value="InterPro"/>
</dbReference>
<dbReference type="Gene3D" id="1.20.120.530">
    <property type="entry name" value="GntR ligand-binding domain-like"/>
    <property type="match status" value="1"/>
</dbReference>
<sequence length="240" mass="26847">MDSAPLVLSPGKRPRLSDQLYSQILEQIVSGRLSEGSRLPPEKEICEMFGVSRPVVRDALLRLRSDGLVQSRQGSGTFIQRRPAKRLSDFGGMDQVPEFLRVLELRMPVESEAARLAAERRTAAQLRKIEDAHRQMERDAEAGNIPAEPDAAFHNAIAAATGNDKFLSLSRSIQSSISSFRTVASNVTRTGPRKRIVQVLSEHTMILEAIQSRETEAARIAMMFHLERARRRVTDRSEDS</sequence>
<organism evidence="5 6">
    <name type="scientific">Antarctobacter heliothermus</name>
    <dbReference type="NCBI Taxonomy" id="74033"/>
    <lineage>
        <taxon>Bacteria</taxon>
        <taxon>Pseudomonadati</taxon>
        <taxon>Pseudomonadota</taxon>
        <taxon>Alphaproteobacteria</taxon>
        <taxon>Rhodobacterales</taxon>
        <taxon>Roseobacteraceae</taxon>
        <taxon>Antarctobacter</taxon>
    </lineage>
</organism>
<dbReference type="InterPro" id="IPR008920">
    <property type="entry name" value="TF_FadR/GntR_C"/>
</dbReference>
<dbReference type="CDD" id="cd07377">
    <property type="entry name" value="WHTH_GntR"/>
    <property type="match status" value="1"/>
</dbReference>
<dbReference type="PROSITE" id="PS50949">
    <property type="entry name" value="HTH_GNTR"/>
    <property type="match status" value="1"/>
</dbReference>
<dbReference type="SUPFAM" id="SSF46785">
    <property type="entry name" value="Winged helix' DNA-binding domain"/>
    <property type="match status" value="1"/>
</dbReference>
<accession>A0A222E2M2</accession>
<dbReference type="AlphaFoldDB" id="A0A222E2M2"/>
<dbReference type="Pfam" id="PF07729">
    <property type="entry name" value="FCD"/>
    <property type="match status" value="1"/>
</dbReference>
<dbReference type="SMART" id="SM00895">
    <property type="entry name" value="FCD"/>
    <property type="match status" value="1"/>
</dbReference>
<dbReference type="InterPro" id="IPR000524">
    <property type="entry name" value="Tscrpt_reg_HTH_GntR"/>
</dbReference>
<dbReference type="OrthoDB" id="9028214at2"/>
<evidence type="ECO:0000313" key="6">
    <source>
        <dbReference type="Proteomes" id="UP000203589"/>
    </source>
</evidence>
<gene>
    <name evidence="5" type="ORF">ANTHELSMS3_01731</name>
</gene>
<dbReference type="PRINTS" id="PR00035">
    <property type="entry name" value="HTHGNTR"/>
</dbReference>